<reference evidence="8" key="1">
    <citation type="submission" date="2020-01" db="EMBL/GenBank/DDBJ databases">
        <authorList>
            <person name="Meier V. D."/>
            <person name="Meier V D."/>
        </authorList>
    </citation>
    <scope>NUCLEOTIDE SEQUENCE</scope>
    <source>
        <strain evidence="8">HLG_WM_MAG_10</strain>
    </source>
</reference>
<dbReference type="InterPro" id="IPR015500">
    <property type="entry name" value="Peptidase_S8_subtilisin-rel"/>
</dbReference>
<evidence type="ECO:0000313" key="8">
    <source>
        <dbReference type="EMBL" id="CAA6824269.1"/>
    </source>
</evidence>
<feature type="active site" description="Charge relay system" evidence="5">
    <location>
        <position position="98"/>
    </location>
</feature>
<keyword evidence="3 5" id="KW-0378">Hydrolase</keyword>
<dbReference type="GO" id="GO:0006508">
    <property type="term" value="P:proteolysis"/>
    <property type="evidence" value="ECO:0007669"/>
    <property type="project" value="UniProtKB-KW"/>
</dbReference>
<feature type="active site" description="Charge relay system" evidence="5">
    <location>
        <position position="336"/>
    </location>
</feature>
<dbReference type="EMBL" id="CACVAQ010000342">
    <property type="protein sequence ID" value="CAA6824269.1"/>
    <property type="molecule type" value="Genomic_DNA"/>
</dbReference>
<dbReference type="PROSITE" id="PS51892">
    <property type="entry name" value="SUBTILASE"/>
    <property type="match status" value="1"/>
</dbReference>
<evidence type="ECO:0000256" key="4">
    <source>
        <dbReference type="ARBA" id="ARBA00022825"/>
    </source>
</evidence>
<feature type="active site" description="Charge relay system" evidence="5">
    <location>
        <position position="152"/>
    </location>
</feature>
<dbReference type="InterPro" id="IPR000209">
    <property type="entry name" value="Peptidase_S8/S53_dom"/>
</dbReference>
<feature type="domain" description="Peptidase S8/S53" evidence="6">
    <location>
        <begin position="89"/>
        <end position="398"/>
    </location>
</feature>
<keyword evidence="4 5" id="KW-0720">Serine protease</keyword>
<dbReference type="InterPro" id="IPR026444">
    <property type="entry name" value="Secre_tail"/>
</dbReference>
<feature type="domain" description="Secretion system C-terminal sorting" evidence="7">
    <location>
        <begin position="427"/>
        <end position="498"/>
    </location>
</feature>
<accession>A0A6S6UBZ7</accession>
<evidence type="ECO:0000256" key="2">
    <source>
        <dbReference type="ARBA" id="ARBA00022670"/>
    </source>
</evidence>
<dbReference type="Gene3D" id="3.40.50.200">
    <property type="entry name" value="Peptidase S8/S53 domain"/>
    <property type="match status" value="1"/>
</dbReference>
<sequence>MQLIQQHQGDYRPYFIVNGIWVKGNSQLLEALAKREEVALIAPNPKVYNDLPNRSDANPRPGSTRGPRAYEWGIGMIRANLLWNQNLRGTGVVVGGQDTGYEWIHPALKNQYRGDSVSHNYHWHDAIHGQISSDTFNKCGYDVNYPCDDATHGTHTMGTMIGDDGQGNQIGVAPEAEWVGCRSMENGWGTPATYIECFEWFMAPTDTNNLNPDPNMAPHVIANSWGCPAVEGCNPSNFSIMQLAVENLKNSGVMVVVSAGNDGRRGCNSIENPAAIYEASFSVGATDILDTLTNFSSLGSVTSDGSFRMKPNVVAPGAGVRSSIPNGAYAAYSGTSMAGPHVAGAVALLINAKPSLAGNVDSLETLLEMTADTVYTYKDDTCGTTTQLVFPNNMVGYGRINLYKALEIIRPDLTININKVAQQNLRIYPNPSSGRIQVQTTTPMGTCQVTITNALGQVVRQFDTYFNTILEMDLATIGTGLYIIKIENERQKVVGKMIKS</sequence>
<name>A0A6S6UBZ7_9BACT</name>
<dbReference type="NCBIfam" id="TIGR04183">
    <property type="entry name" value="Por_Secre_tail"/>
    <property type="match status" value="1"/>
</dbReference>
<dbReference type="Pfam" id="PF18962">
    <property type="entry name" value="Por_Secre_tail"/>
    <property type="match status" value="1"/>
</dbReference>
<protein>
    <submittedName>
        <fullName evidence="8">Peptidase S8</fullName>
    </submittedName>
</protein>
<dbReference type="SUPFAM" id="SSF52743">
    <property type="entry name" value="Subtilisin-like"/>
    <property type="match status" value="1"/>
</dbReference>
<dbReference type="InterPro" id="IPR051048">
    <property type="entry name" value="Peptidase_S8/S53_subtilisin"/>
</dbReference>
<organism evidence="8">
    <name type="scientific">uncultured Aureispira sp</name>
    <dbReference type="NCBI Taxonomy" id="1331704"/>
    <lineage>
        <taxon>Bacteria</taxon>
        <taxon>Pseudomonadati</taxon>
        <taxon>Bacteroidota</taxon>
        <taxon>Saprospiria</taxon>
        <taxon>Saprospirales</taxon>
        <taxon>Saprospiraceae</taxon>
        <taxon>Aureispira</taxon>
        <taxon>environmental samples</taxon>
    </lineage>
</organism>
<dbReference type="PROSITE" id="PS00138">
    <property type="entry name" value="SUBTILASE_SER"/>
    <property type="match status" value="1"/>
</dbReference>
<dbReference type="PRINTS" id="PR00723">
    <property type="entry name" value="SUBTILISIN"/>
</dbReference>
<evidence type="ECO:0000259" key="6">
    <source>
        <dbReference type="Pfam" id="PF00082"/>
    </source>
</evidence>
<dbReference type="Pfam" id="PF00082">
    <property type="entry name" value="Peptidase_S8"/>
    <property type="match status" value="1"/>
</dbReference>
<dbReference type="InterPro" id="IPR023828">
    <property type="entry name" value="Peptidase_S8_Ser-AS"/>
</dbReference>
<comment type="similarity">
    <text evidence="1 5">Belongs to the peptidase S8 family.</text>
</comment>
<evidence type="ECO:0000256" key="3">
    <source>
        <dbReference type="ARBA" id="ARBA00022801"/>
    </source>
</evidence>
<evidence type="ECO:0000256" key="5">
    <source>
        <dbReference type="PROSITE-ProRule" id="PRU01240"/>
    </source>
</evidence>
<evidence type="ECO:0000259" key="7">
    <source>
        <dbReference type="Pfam" id="PF18962"/>
    </source>
</evidence>
<dbReference type="AlphaFoldDB" id="A0A6S6UBZ7"/>
<dbReference type="PANTHER" id="PTHR43399:SF4">
    <property type="entry name" value="CELL WALL-ASSOCIATED PROTEASE"/>
    <property type="match status" value="1"/>
</dbReference>
<dbReference type="GO" id="GO:0004252">
    <property type="term" value="F:serine-type endopeptidase activity"/>
    <property type="evidence" value="ECO:0007669"/>
    <property type="project" value="UniProtKB-UniRule"/>
</dbReference>
<evidence type="ECO:0000256" key="1">
    <source>
        <dbReference type="ARBA" id="ARBA00011073"/>
    </source>
</evidence>
<keyword evidence="2 5" id="KW-0645">Protease</keyword>
<proteinExistence type="inferred from homology"/>
<gene>
    <name evidence="8" type="ORF">HELGO_WM19464</name>
</gene>
<dbReference type="InterPro" id="IPR036852">
    <property type="entry name" value="Peptidase_S8/S53_dom_sf"/>
</dbReference>
<dbReference type="PANTHER" id="PTHR43399">
    <property type="entry name" value="SUBTILISIN-RELATED"/>
    <property type="match status" value="1"/>
</dbReference>